<dbReference type="SUPFAM" id="SSF54427">
    <property type="entry name" value="NTF2-like"/>
    <property type="match status" value="1"/>
</dbReference>
<dbReference type="FunFam" id="3.10.450.50:FF:000001">
    <property type="entry name" value="calcium/calmodulin-dependent protein kinase type II subunit gamma isoform X1"/>
    <property type="match status" value="1"/>
</dbReference>
<evidence type="ECO:0000256" key="2">
    <source>
        <dbReference type="ARBA" id="ARBA00012434"/>
    </source>
</evidence>
<dbReference type="AlphaFoldDB" id="A0A8J0TB44"/>
<dbReference type="GO" id="GO:0043226">
    <property type="term" value="C:organelle"/>
    <property type="evidence" value="ECO:0007669"/>
    <property type="project" value="UniProtKB-ARBA"/>
</dbReference>
<dbReference type="PROSITE" id="PS00107">
    <property type="entry name" value="PROTEIN_KINASE_ATP"/>
    <property type="match status" value="1"/>
</dbReference>
<dbReference type="InterPro" id="IPR011009">
    <property type="entry name" value="Kinase-like_dom_sf"/>
</dbReference>
<dbReference type="Gene3D" id="3.10.450.50">
    <property type="match status" value="1"/>
</dbReference>
<dbReference type="Gene3D" id="6.10.140.620">
    <property type="match status" value="1"/>
</dbReference>
<dbReference type="Xenbase" id="XB-GENE-17331708">
    <property type="gene designation" value="camk2g.L"/>
</dbReference>
<comment type="similarity">
    <text evidence="1">Belongs to the protein kinase superfamily. CAMK Ser/Thr protein kinase family. CaMK subfamily.</text>
</comment>
<dbReference type="OrthoDB" id="336747at2759"/>
<dbReference type="Pfam" id="PF00069">
    <property type="entry name" value="Pkinase"/>
    <property type="match status" value="1"/>
</dbReference>
<evidence type="ECO:0000256" key="9">
    <source>
        <dbReference type="ARBA" id="ARBA00022860"/>
    </source>
</evidence>
<dbReference type="SMART" id="SM00220">
    <property type="entry name" value="S_TKc"/>
    <property type="match status" value="1"/>
</dbReference>
<keyword evidence="8 12" id="KW-0067">ATP-binding</keyword>
<evidence type="ECO:0000313" key="15">
    <source>
        <dbReference type="RefSeq" id="XP_018080941.1"/>
    </source>
</evidence>
<keyword evidence="5" id="KW-0808">Transferase</keyword>
<dbReference type="FunFam" id="1.10.510.10:FF:000001">
    <property type="entry name" value="Calcium/calmodulin-dependent protein kinase type II subunit delta"/>
    <property type="match status" value="1"/>
</dbReference>
<dbReference type="InterPro" id="IPR000719">
    <property type="entry name" value="Prot_kinase_dom"/>
</dbReference>
<dbReference type="GO" id="GO:0005524">
    <property type="term" value="F:ATP binding"/>
    <property type="evidence" value="ECO:0007669"/>
    <property type="project" value="UniProtKB-UniRule"/>
</dbReference>
<feature type="binding site" evidence="12">
    <location>
        <position position="43"/>
    </location>
    <ligand>
        <name>ATP</name>
        <dbReference type="ChEBI" id="CHEBI:30616"/>
    </ligand>
</feature>
<keyword evidence="14" id="KW-1185">Reference proteome</keyword>
<evidence type="ECO:0000313" key="14">
    <source>
        <dbReference type="Proteomes" id="UP000186698"/>
    </source>
</evidence>
<dbReference type="InterPro" id="IPR017441">
    <property type="entry name" value="Protein_kinase_ATP_BS"/>
</dbReference>
<evidence type="ECO:0000256" key="1">
    <source>
        <dbReference type="ARBA" id="ARBA00005354"/>
    </source>
</evidence>
<dbReference type="RefSeq" id="XP_018080941.1">
    <property type="nucleotide sequence ID" value="XM_018225452.2"/>
</dbReference>
<evidence type="ECO:0000256" key="7">
    <source>
        <dbReference type="ARBA" id="ARBA00022777"/>
    </source>
</evidence>
<evidence type="ECO:0000256" key="6">
    <source>
        <dbReference type="ARBA" id="ARBA00022741"/>
    </source>
</evidence>
<dbReference type="Gene3D" id="3.30.200.20">
    <property type="entry name" value="Phosphorylase Kinase, domain 1"/>
    <property type="match status" value="1"/>
</dbReference>
<dbReference type="GO" id="GO:0004683">
    <property type="term" value="F:calcium/calmodulin-dependent protein kinase activity"/>
    <property type="evidence" value="ECO:0007669"/>
    <property type="project" value="UniProtKB-EC"/>
</dbReference>
<evidence type="ECO:0000256" key="11">
    <source>
        <dbReference type="ARBA" id="ARBA00047430"/>
    </source>
</evidence>
<comment type="catalytic activity">
    <reaction evidence="10">
        <text>L-threonyl-[protein] + ATP = O-phospho-L-threonyl-[protein] + ADP + H(+)</text>
        <dbReference type="Rhea" id="RHEA:46608"/>
        <dbReference type="Rhea" id="RHEA-COMP:11060"/>
        <dbReference type="Rhea" id="RHEA-COMP:11605"/>
        <dbReference type="ChEBI" id="CHEBI:15378"/>
        <dbReference type="ChEBI" id="CHEBI:30013"/>
        <dbReference type="ChEBI" id="CHEBI:30616"/>
        <dbReference type="ChEBI" id="CHEBI:61977"/>
        <dbReference type="ChEBI" id="CHEBI:456216"/>
        <dbReference type="EC" id="2.7.11.17"/>
    </reaction>
</comment>
<keyword evidence="9" id="KW-0112">Calmodulin-binding</keyword>
<evidence type="ECO:0000256" key="3">
    <source>
        <dbReference type="ARBA" id="ARBA00022527"/>
    </source>
</evidence>
<keyword evidence="4" id="KW-0597">Phosphoprotein</keyword>
<dbReference type="CTD" id="108696257"/>
<gene>
    <name evidence="15 16" type="primary">camk2g.L</name>
</gene>
<dbReference type="CDD" id="cd14086">
    <property type="entry name" value="STKc_CaMKII"/>
    <property type="match status" value="1"/>
</dbReference>
<evidence type="ECO:0000256" key="12">
    <source>
        <dbReference type="PROSITE-ProRule" id="PRU10141"/>
    </source>
</evidence>
<dbReference type="Pfam" id="PF08332">
    <property type="entry name" value="CaMKII_AD"/>
    <property type="match status" value="1"/>
</dbReference>
<protein>
    <recommendedName>
        <fullName evidence="2">calcium/calmodulin-dependent protein kinase</fullName>
        <ecNumber evidence="2">2.7.11.17</ecNumber>
    </recommendedName>
</protein>
<dbReference type="InterPro" id="IPR032710">
    <property type="entry name" value="NTF2-like_dom_sf"/>
</dbReference>
<dbReference type="GeneID" id="108696257"/>
<dbReference type="InterPro" id="IPR013543">
    <property type="entry name" value="Ca/CaM-dep_prot_kinase-assoc"/>
</dbReference>
<dbReference type="InterPro" id="IPR008271">
    <property type="entry name" value="Ser/Thr_kinase_AS"/>
</dbReference>
<name>A0A8J0TB44_XENLA</name>
<evidence type="ECO:0000259" key="13">
    <source>
        <dbReference type="PROSITE" id="PS50011"/>
    </source>
</evidence>
<dbReference type="PROSITE" id="PS50011">
    <property type="entry name" value="PROTEIN_KINASE_DOM"/>
    <property type="match status" value="1"/>
</dbReference>
<dbReference type="PROSITE" id="PS00108">
    <property type="entry name" value="PROTEIN_KINASE_ST"/>
    <property type="match status" value="1"/>
</dbReference>
<dbReference type="SUPFAM" id="SSF56112">
    <property type="entry name" value="Protein kinase-like (PK-like)"/>
    <property type="match status" value="1"/>
</dbReference>
<evidence type="ECO:0000256" key="4">
    <source>
        <dbReference type="ARBA" id="ARBA00022553"/>
    </source>
</evidence>
<dbReference type="EC" id="2.7.11.17" evidence="2"/>
<dbReference type="GO" id="GO:0005516">
    <property type="term" value="F:calmodulin binding"/>
    <property type="evidence" value="ECO:0007669"/>
    <property type="project" value="UniProtKB-KW"/>
</dbReference>
<proteinExistence type="inferred from homology"/>
<comment type="catalytic activity">
    <reaction evidence="11">
        <text>L-seryl-[protein] + ATP = O-phospho-L-seryl-[protein] + ADP + H(+)</text>
        <dbReference type="Rhea" id="RHEA:17989"/>
        <dbReference type="Rhea" id="RHEA-COMP:9863"/>
        <dbReference type="Rhea" id="RHEA-COMP:11604"/>
        <dbReference type="ChEBI" id="CHEBI:15378"/>
        <dbReference type="ChEBI" id="CHEBI:29999"/>
        <dbReference type="ChEBI" id="CHEBI:30616"/>
        <dbReference type="ChEBI" id="CHEBI:83421"/>
        <dbReference type="ChEBI" id="CHEBI:456216"/>
        <dbReference type="EC" id="2.7.11.17"/>
    </reaction>
</comment>
<keyword evidence="7 15" id="KW-0418">Kinase</keyword>
<evidence type="ECO:0000256" key="10">
    <source>
        <dbReference type="ARBA" id="ARBA00047307"/>
    </source>
</evidence>
<feature type="domain" description="Protein kinase" evidence="13">
    <location>
        <begin position="14"/>
        <end position="272"/>
    </location>
</feature>
<keyword evidence="3" id="KW-0723">Serine/threonine-protein kinase</keyword>
<dbReference type="Proteomes" id="UP000186698">
    <property type="component" value="Chromosome 7L"/>
</dbReference>
<evidence type="ECO:0000256" key="8">
    <source>
        <dbReference type="ARBA" id="ARBA00022840"/>
    </source>
</evidence>
<reference evidence="15" key="1">
    <citation type="submission" date="2025-08" db="UniProtKB">
        <authorList>
            <consortium name="RefSeq"/>
        </authorList>
    </citation>
    <scope>IDENTIFICATION</scope>
    <source>
        <strain evidence="15">J_2021</strain>
        <tissue evidence="15">Erythrocytes</tissue>
    </source>
</reference>
<dbReference type="PANTHER" id="PTHR24347">
    <property type="entry name" value="SERINE/THREONINE-PROTEIN KINASE"/>
    <property type="match status" value="1"/>
</dbReference>
<evidence type="ECO:0000313" key="16">
    <source>
        <dbReference type="Xenbase" id="XB-GENE-17331708"/>
    </source>
</evidence>
<evidence type="ECO:0000256" key="5">
    <source>
        <dbReference type="ARBA" id="ARBA00022679"/>
    </source>
</evidence>
<sequence>MATTQTCTRFTDEYQLYEELGKGAFSVVRRCVKKSSNQEYAAKIINTKKLSARDHQKLEREARICRLLKHPNIVRLHESISEEGFHYLVFDLVTGGELFEDIVAREYYSEADASHCIHQILESVNHIHQHDIVHRDLKPENLLLASKCKGAAVKLADFGLAIEVQGDQQAWFGFAGTPGYLSPEVLRKDPYGKPVDIWACGVILYILLVGYPPFWDEDQHKLYQQIKAGAYDFPSPEWDTVTPEAKNLINQMLTINPAKRITADQALKHPWVCQRSTVASMMHRQETVECLRKFNARRKLKGAILTTMLVSRNFSAAKSLLNKKTDGVKEPQTTVVHNATDGIKGSTESCNTTTEDEDLKANPVCPGDGPLLLQGWSQSESKIQTESLQSQIGLWGSSTAQSCEKTLLAWDSPGQTLELEPAQSEPMLTPVVPFSLSNSLLRKQEIIKITEQLIEAINNGDFEAYTKICDPGLTSFEPEALGNLVEGMDFHKFYFDNLLSKHTKPIHTTILNPHVHVIGEDAACIAYIRLTQYIDAQGRPRTTQSEETRVWYRRDGKWLNVHYHCSGAPAAPLQ</sequence>
<dbReference type="AGR" id="Xenbase:XB-GENE-17331708"/>
<keyword evidence="6 12" id="KW-0547">Nucleotide-binding</keyword>
<accession>A0A8J0TB44</accession>
<dbReference type="Gene3D" id="1.10.510.10">
    <property type="entry name" value="Transferase(Phosphotransferase) domain 1"/>
    <property type="match status" value="1"/>
</dbReference>
<organism evidence="14 15">
    <name type="scientific">Xenopus laevis</name>
    <name type="common">African clawed frog</name>
    <dbReference type="NCBI Taxonomy" id="8355"/>
    <lineage>
        <taxon>Eukaryota</taxon>
        <taxon>Metazoa</taxon>
        <taxon>Chordata</taxon>
        <taxon>Craniata</taxon>
        <taxon>Vertebrata</taxon>
        <taxon>Euteleostomi</taxon>
        <taxon>Amphibia</taxon>
        <taxon>Batrachia</taxon>
        <taxon>Anura</taxon>
        <taxon>Pipoidea</taxon>
        <taxon>Pipidae</taxon>
        <taxon>Xenopodinae</taxon>
        <taxon>Xenopus</taxon>
        <taxon>Xenopus</taxon>
    </lineage>
</organism>
<dbReference type="FunFam" id="3.30.200.20:FF:000002">
    <property type="entry name" value="Calcium/calmodulin-dependent protein kinase type II subunit delta isoform 2"/>
    <property type="match status" value="1"/>
</dbReference>